<dbReference type="ExpressionAtlas" id="A0A2K3MMM8">
    <property type="expression patterns" value="baseline"/>
</dbReference>
<organism evidence="4 5">
    <name type="scientific">Trifolium pratense</name>
    <name type="common">Red clover</name>
    <dbReference type="NCBI Taxonomy" id="57577"/>
    <lineage>
        <taxon>Eukaryota</taxon>
        <taxon>Viridiplantae</taxon>
        <taxon>Streptophyta</taxon>
        <taxon>Embryophyta</taxon>
        <taxon>Tracheophyta</taxon>
        <taxon>Spermatophyta</taxon>
        <taxon>Magnoliopsida</taxon>
        <taxon>eudicotyledons</taxon>
        <taxon>Gunneridae</taxon>
        <taxon>Pentapetalae</taxon>
        <taxon>rosids</taxon>
        <taxon>fabids</taxon>
        <taxon>Fabales</taxon>
        <taxon>Fabaceae</taxon>
        <taxon>Papilionoideae</taxon>
        <taxon>50 kb inversion clade</taxon>
        <taxon>NPAAA clade</taxon>
        <taxon>Hologalegina</taxon>
        <taxon>IRL clade</taxon>
        <taxon>Trifolieae</taxon>
        <taxon>Trifolium</taxon>
    </lineage>
</organism>
<evidence type="ECO:0000313" key="5">
    <source>
        <dbReference type="Proteomes" id="UP000236291"/>
    </source>
</evidence>
<sequence>MCLETREFKAALPIQASNNTVYFSYSISVEFEKTEQVEGYVWGEIAGFGLVWGISLDANGSSMGQCGANVDTDASPSNVKMLMGVAEEMLKQENVESVLFGGKKIGEQSNFQKLDWLAGELVQEHQRRSCRIAPTVAFKQATPKAT</sequence>
<reference evidence="4 5" key="2">
    <citation type="journal article" date="2017" name="Front. Plant Sci.">
        <title>Gene Classification and Mining of Molecular Markers Useful in Red Clover (Trifolium pratense) Breeding.</title>
        <authorList>
            <person name="Istvanek J."/>
            <person name="Dluhosova J."/>
            <person name="Dluhos P."/>
            <person name="Patkova L."/>
            <person name="Nedelnik J."/>
            <person name="Repkova J."/>
        </authorList>
    </citation>
    <scope>NUCLEOTIDE SEQUENCE [LARGE SCALE GENOMIC DNA]</scope>
    <source>
        <strain evidence="5">cv. Tatra</strain>
        <tissue evidence="4">Young leaves</tissue>
    </source>
</reference>
<dbReference type="Proteomes" id="UP000236291">
    <property type="component" value="Unassembled WGS sequence"/>
</dbReference>
<name>A0A2K3MMM8_TRIPR</name>
<reference evidence="4 5" key="1">
    <citation type="journal article" date="2014" name="Am. J. Bot.">
        <title>Genome assembly and annotation for red clover (Trifolium pratense; Fabaceae).</title>
        <authorList>
            <person name="Istvanek J."/>
            <person name="Jaros M."/>
            <person name="Krenek A."/>
            <person name="Repkova J."/>
        </authorList>
    </citation>
    <scope>NUCLEOTIDE SEQUENCE [LARGE SCALE GENOMIC DNA]</scope>
    <source>
        <strain evidence="5">cv. Tatra</strain>
        <tissue evidence="4">Young leaves</tissue>
    </source>
</reference>
<keyword evidence="2" id="KW-0378">Hydrolase</keyword>
<dbReference type="PANTHER" id="PTHR32241">
    <property type="entry name" value="PATATIN-LIKE PROTEIN 6"/>
    <property type="match status" value="1"/>
</dbReference>
<dbReference type="GO" id="GO:0016787">
    <property type="term" value="F:hydrolase activity"/>
    <property type="evidence" value="ECO:0007669"/>
    <property type="project" value="UniProtKB-KW"/>
</dbReference>
<accession>A0A2K3MMM8</accession>
<evidence type="ECO:0000256" key="1">
    <source>
        <dbReference type="ARBA" id="ARBA00010240"/>
    </source>
</evidence>
<keyword evidence="3" id="KW-0442">Lipid degradation</keyword>
<evidence type="ECO:0000256" key="2">
    <source>
        <dbReference type="ARBA" id="ARBA00022801"/>
    </source>
</evidence>
<protein>
    <submittedName>
        <fullName evidence="4">Patatin-like protein</fullName>
    </submittedName>
</protein>
<proteinExistence type="inferred from homology"/>
<gene>
    <name evidence="4" type="ORF">L195_g015133</name>
</gene>
<comment type="caution">
    <text evidence="4">The sequence shown here is derived from an EMBL/GenBank/DDBJ whole genome shotgun (WGS) entry which is preliminary data.</text>
</comment>
<dbReference type="STRING" id="57577.A0A2K3MMM8"/>
<keyword evidence="3" id="KW-0443">Lipid metabolism</keyword>
<dbReference type="AlphaFoldDB" id="A0A2K3MMM8"/>
<dbReference type="EMBL" id="ASHM01010187">
    <property type="protein sequence ID" value="PNX92004.1"/>
    <property type="molecule type" value="Genomic_DNA"/>
</dbReference>
<evidence type="ECO:0000256" key="3">
    <source>
        <dbReference type="ARBA" id="ARBA00022963"/>
    </source>
</evidence>
<evidence type="ECO:0000313" key="4">
    <source>
        <dbReference type="EMBL" id="PNX92004.1"/>
    </source>
</evidence>
<dbReference type="PANTHER" id="PTHR32241:SF3">
    <property type="entry name" value="PATATIN-LIKE PROTEIN 6"/>
    <property type="match status" value="1"/>
</dbReference>
<dbReference type="GO" id="GO:0016042">
    <property type="term" value="P:lipid catabolic process"/>
    <property type="evidence" value="ECO:0007669"/>
    <property type="project" value="UniProtKB-KW"/>
</dbReference>
<comment type="similarity">
    <text evidence="1">Belongs to the patatin family.</text>
</comment>